<feature type="region of interest" description="Disordered" evidence="6">
    <location>
        <begin position="254"/>
        <end position="283"/>
    </location>
</feature>
<keyword evidence="2" id="KW-0548">Nucleotidyltransferase</keyword>
<evidence type="ECO:0000256" key="1">
    <source>
        <dbReference type="ARBA" id="ARBA00022679"/>
    </source>
</evidence>
<sequence length="675" mass="76748">MEGKRFCNCWAMFVEKSGDPPTTPLTPSTFLLTPSMPPLAPNPWSFHLPFNPATRSSLPPIGPLPLPPPLPTHPPIPPLHDSAIGWPALWVLILESVPTILAQVRNHGNNPENIINDNIQGDVRNVIVSNDRRGCTYKEFLACNHKEYDGKGEDFQTLIREEFYPSNEMQKLETELWNHAIVGASYAVYTDRFHKLARLVPHLVNPENKKIERYMYGLALQIRGMVAVTEPKTIQKAVQIVGSLTYEAIRNGSLKKNPEKRGNSREFGRNRNVRDDKKKSRTGNAFVTSINPVRREYNGAAPKCAKCNLHHPHESLCHVCFNCNRPRHMAKDCRAPRMVKPVNARNPTAAPRACYKPAGNHPNQALAIERGQGYGNNDNQARGKAFMLGAEEARHDLNIMTGIEPSDLGFIYEIEIASRQLVEIDKVIRGCKLEIEGYVFDINLIPFGNKGFNVIIGMDWLSDYKAEIICHEKVVRIPLLDGKVVRVLGDKPKEKVRHLKSAKVEEQKLGEIVTVRDFPEAQLKELQDKDLRSEYHQLRVHEDDIPKTAFKTRYGHFEFTIMPFGLTNAPATREEHEMHIGLVLELLKKEKLYAKFSKCEFWLREIQFLGHVINGDGIHIDSCKIEVVKNWEEPRTLSEVLSFLGLAGYYRSFIENFSKIAKSLTVLTHKNRTFD</sequence>
<dbReference type="InterPro" id="IPR050951">
    <property type="entry name" value="Retrovirus_Pol_polyprotein"/>
</dbReference>
<evidence type="ECO:0000313" key="8">
    <source>
        <dbReference type="EMBL" id="GJT12712.1"/>
    </source>
</evidence>
<dbReference type="EMBL" id="BQNB010013170">
    <property type="protein sequence ID" value="GJT12712.1"/>
    <property type="molecule type" value="Genomic_DNA"/>
</dbReference>
<keyword evidence="5" id="KW-0862">Zinc</keyword>
<organism evidence="8 9">
    <name type="scientific">Tanacetum coccineum</name>
    <dbReference type="NCBI Taxonomy" id="301880"/>
    <lineage>
        <taxon>Eukaryota</taxon>
        <taxon>Viridiplantae</taxon>
        <taxon>Streptophyta</taxon>
        <taxon>Embryophyta</taxon>
        <taxon>Tracheophyta</taxon>
        <taxon>Spermatophyta</taxon>
        <taxon>Magnoliopsida</taxon>
        <taxon>eudicotyledons</taxon>
        <taxon>Gunneridae</taxon>
        <taxon>Pentapetalae</taxon>
        <taxon>asterids</taxon>
        <taxon>campanulids</taxon>
        <taxon>Asterales</taxon>
        <taxon>Asteraceae</taxon>
        <taxon>Asteroideae</taxon>
        <taxon>Anthemideae</taxon>
        <taxon>Anthemidinae</taxon>
        <taxon>Tanacetum</taxon>
    </lineage>
</organism>
<dbReference type="PROSITE" id="PS50158">
    <property type="entry name" value="ZF_CCHC"/>
    <property type="match status" value="1"/>
</dbReference>
<gene>
    <name evidence="8" type="ORF">Tco_0859754</name>
</gene>
<keyword evidence="5" id="KW-0863">Zinc-finger</keyword>
<dbReference type="CDD" id="cd01647">
    <property type="entry name" value="RT_LTR"/>
    <property type="match status" value="1"/>
</dbReference>
<evidence type="ECO:0000256" key="5">
    <source>
        <dbReference type="PROSITE-ProRule" id="PRU00047"/>
    </source>
</evidence>
<reference evidence="8" key="2">
    <citation type="submission" date="2022-01" db="EMBL/GenBank/DDBJ databases">
        <authorList>
            <person name="Yamashiro T."/>
            <person name="Shiraishi A."/>
            <person name="Satake H."/>
            <person name="Nakayama K."/>
        </authorList>
    </citation>
    <scope>NUCLEOTIDE SEQUENCE</scope>
</reference>
<proteinExistence type="predicted"/>
<name>A0ABQ5BFZ2_9ASTR</name>
<evidence type="ECO:0000313" key="9">
    <source>
        <dbReference type="Proteomes" id="UP001151760"/>
    </source>
</evidence>
<evidence type="ECO:0000256" key="4">
    <source>
        <dbReference type="ARBA" id="ARBA00022759"/>
    </source>
</evidence>
<keyword evidence="9" id="KW-1185">Reference proteome</keyword>
<keyword evidence="3" id="KW-0540">Nuclease</keyword>
<keyword evidence="4" id="KW-0378">Hydrolase</keyword>
<protein>
    <submittedName>
        <fullName evidence="8">Reverse transcriptase domain-containing protein</fullName>
    </submittedName>
</protein>
<dbReference type="PANTHER" id="PTHR37984:SF5">
    <property type="entry name" value="PROTEIN NYNRIN-LIKE"/>
    <property type="match status" value="1"/>
</dbReference>
<dbReference type="Gene3D" id="4.10.60.10">
    <property type="entry name" value="Zinc finger, CCHC-type"/>
    <property type="match status" value="1"/>
</dbReference>
<dbReference type="GO" id="GO:0003964">
    <property type="term" value="F:RNA-directed DNA polymerase activity"/>
    <property type="evidence" value="ECO:0007669"/>
    <property type="project" value="UniProtKB-KW"/>
</dbReference>
<dbReference type="Gene3D" id="3.10.10.10">
    <property type="entry name" value="HIV Type 1 Reverse Transcriptase, subunit A, domain 1"/>
    <property type="match status" value="1"/>
</dbReference>
<evidence type="ECO:0000256" key="3">
    <source>
        <dbReference type="ARBA" id="ARBA00022722"/>
    </source>
</evidence>
<dbReference type="PANTHER" id="PTHR37984">
    <property type="entry name" value="PROTEIN CBG26694"/>
    <property type="match status" value="1"/>
</dbReference>
<reference evidence="8" key="1">
    <citation type="journal article" date="2022" name="Int. J. Mol. Sci.">
        <title>Draft Genome of Tanacetum Coccineum: Genomic Comparison of Closely Related Tanacetum-Family Plants.</title>
        <authorList>
            <person name="Yamashiro T."/>
            <person name="Shiraishi A."/>
            <person name="Nakayama K."/>
            <person name="Satake H."/>
        </authorList>
    </citation>
    <scope>NUCLEOTIDE SEQUENCE</scope>
</reference>
<keyword evidence="8" id="KW-0695">RNA-directed DNA polymerase</keyword>
<accession>A0ABQ5BFZ2</accession>
<comment type="caution">
    <text evidence="8">The sequence shown here is derived from an EMBL/GenBank/DDBJ whole genome shotgun (WGS) entry which is preliminary data.</text>
</comment>
<keyword evidence="1" id="KW-0808">Transferase</keyword>
<dbReference type="InterPro" id="IPR043128">
    <property type="entry name" value="Rev_trsase/Diguanyl_cyclase"/>
</dbReference>
<dbReference type="Pfam" id="PF03732">
    <property type="entry name" value="Retrotrans_gag"/>
    <property type="match status" value="1"/>
</dbReference>
<dbReference type="InterPro" id="IPR005162">
    <property type="entry name" value="Retrotrans_gag_dom"/>
</dbReference>
<dbReference type="SMART" id="SM00343">
    <property type="entry name" value="ZnF_C2HC"/>
    <property type="match status" value="1"/>
</dbReference>
<dbReference type="Gene3D" id="3.30.70.270">
    <property type="match status" value="3"/>
</dbReference>
<evidence type="ECO:0000259" key="7">
    <source>
        <dbReference type="PROSITE" id="PS50158"/>
    </source>
</evidence>
<dbReference type="Gene3D" id="2.40.70.10">
    <property type="entry name" value="Acid Proteases"/>
    <property type="match status" value="1"/>
</dbReference>
<keyword evidence="4" id="KW-0255">Endonuclease</keyword>
<keyword evidence="5" id="KW-0479">Metal-binding</keyword>
<dbReference type="Pfam" id="PF08284">
    <property type="entry name" value="RVP_2"/>
    <property type="match status" value="1"/>
</dbReference>
<feature type="domain" description="CCHC-type" evidence="7">
    <location>
        <begin position="320"/>
        <end position="334"/>
    </location>
</feature>
<dbReference type="InterPro" id="IPR001878">
    <property type="entry name" value="Znf_CCHC"/>
</dbReference>
<evidence type="ECO:0000256" key="6">
    <source>
        <dbReference type="SAM" id="MobiDB-lite"/>
    </source>
</evidence>
<dbReference type="SUPFAM" id="SSF56672">
    <property type="entry name" value="DNA/RNA polymerases"/>
    <property type="match status" value="1"/>
</dbReference>
<dbReference type="InterPro" id="IPR043502">
    <property type="entry name" value="DNA/RNA_pol_sf"/>
</dbReference>
<evidence type="ECO:0000256" key="2">
    <source>
        <dbReference type="ARBA" id="ARBA00022695"/>
    </source>
</evidence>
<dbReference type="InterPro" id="IPR021109">
    <property type="entry name" value="Peptidase_aspartic_dom_sf"/>
</dbReference>
<dbReference type="Proteomes" id="UP001151760">
    <property type="component" value="Unassembled WGS sequence"/>
</dbReference>
<feature type="compositionally biased region" description="Basic and acidic residues" evidence="6">
    <location>
        <begin position="256"/>
        <end position="278"/>
    </location>
</feature>